<dbReference type="EMBL" id="CP017599">
    <property type="protein sequence ID" value="AOW99941.1"/>
    <property type="molecule type" value="Genomic_DNA"/>
</dbReference>
<dbReference type="AlphaFoldDB" id="A0A1D8TQL9"/>
<gene>
    <name evidence="1" type="ORF">BJP34_11180</name>
</gene>
<dbReference type="RefSeq" id="WP_070392415.1">
    <property type="nucleotide sequence ID" value="NZ_CP017599.1"/>
</dbReference>
<evidence type="ECO:0000313" key="2">
    <source>
        <dbReference type="Proteomes" id="UP000177870"/>
    </source>
</evidence>
<reference evidence="2" key="1">
    <citation type="submission" date="2016-10" db="EMBL/GenBank/DDBJ databases">
        <title>Comparative genomics uncovers the prolific and rare metabolic potential of the cyanobacterial genus Moorea.</title>
        <authorList>
            <person name="Leao T."/>
            <person name="Castelao G."/>
            <person name="Korobeynikov A."/>
            <person name="Monroe E.A."/>
            <person name="Podell S."/>
            <person name="Glukhov E."/>
            <person name="Allen E."/>
            <person name="Gerwick W.H."/>
            <person name="Gerwick L."/>
        </authorList>
    </citation>
    <scope>NUCLEOTIDE SEQUENCE [LARGE SCALE GENOMIC DNA]</scope>
    <source>
        <strain evidence="2">PAL-8-15-08-1</strain>
    </source>
</reference>
<accession>A0A1D8TQL9</accession>
<evidence type="ECO:0000313" key="1">
    <source>
        <dbReference type="EMBL" id="AOW99941.1"/>
    </source>
</evidence>
<dbReference type="OrthoDB" id="530474at2"/>
<name>A0A1D8TQL9_9CYAN</name>
<organism evidence="1 2">
    <name type="scientific">Moorena producens PAL-8-15-08-1</name>
    <dbReference type="NCBI Taxonomy" id="1458985"/>
    <lineage>
        <taxon>Bacteria</taxon>
        <taxon>Bacillati</taxon>
        <taxon>Cyanobacteriota</taxon>
        <taxon>Cyanophyceae</taxon>
        <taxon>Coleofasciculales</taxon>
        <taxon>Coleofasciculaceae</taxon>
        <taxon>Moorena</taxon>
    </lineage>
</organism>
<dbReference type="STRING" id="1458985.BJP34_11180"/>
<dbReference type="Proteomes" id="UP000177870">
    <property type="component" value="Chromosome"/>
</dbReference>
<sequence length="129" mass="14814">MLKLIYTENSFYLERLAQSLEEWVTKRTLVSLRAGASFYIEPSTASFLLPADLPHLRQLEVFVRQDTTDAIALSICDAQYVEVSLQGTWLTSDPEDEEGIFVTAMNYAVEFFLYQLWQEANHRASVPKD</sequence>
<proteinExistence type="predicted"/>
<dbReference type="NCBIfam" id="NF045647">
    <property type="entry name" value="alr0857_fam"/>
    <property type="match status" value="1"/>
</dbReference>
<dbReference type="KEGG" id="mpro:BJP34_11180"/>
<dbReference type="InterPro" id="IPR054664">
    <property type="entry name" value="Alr0857-like"/>
</dbReference>
<protein>
    <submittedName>
        <fullName evidence="1">Uncharacterized protein</fullName>
    </submittedName>
</protein>